<dbReference type="GO" id="GO:0031012">
    <property type="term" value="C:extracellular matrix"/>
    <property type="evidence" value="ECO:0007669"/>
    <property type="project" value="TreeGrafter"/>
</dbReference>
<dbReference type="Gene3D" id="3.10.100.10">
    <property type="entry name" value="Mannose-Binding Protein A, subunit A"/>
    <property type="match status" value="2"/>
</dbReference>
<keyword evidence="1" id="KW-1015">Disulfide bond</keyword>
<keyword evidence="6" id="KW-1185">Reference proteome</keyword>
<dbReference type="Gene3D" id="2.10.25.10">
    <property type="entry name" value="Laminin"/>
    <property type="match status" value="1"/>
</dbReference>
<evidence type="ECO:0000256" key="1">
    <source>
        <dbReference type="ARBA" id="ARBA00023157"/>
    </source>
</evidence>
<dbReference type="Pfam" id="PF12714">
    <property type="entry name" value="TILa"/>
    <property type="match status" value="1"/>
</dbReference>
<dbReference type="SMART" id="SM00832">
    <property type="entry name" value="C8"/>
    <property type="match status" value="2"/>
</dbReference>
<dbReference type="EMBL" id="MRZV01000628">
    <property type="protein sequence ID" value="PIK46682.1"/>
    <property type="molecule type" value="Genomic_DNA"/>
</dbReference>
<dbReference type="InterPro" id="IPR036084">
    <property type="entry name" value="Ser_inhib-like_sf"/>
</dbReference>
<feature type="domain" description="VWFD" evidence="4">
    <location>
        <begin position="391"/>
        <end position="573"/>
    </location>
</feature>
<dbReference type="PANTHER" id="PTHR11339:SF373">
    <property type="entry name" value="VWFD DOMAIN-CONTAINING PROTEIN"/>
    <property type="match status" value="1"/>
</dbReference>
<feature type="domain" description="VWFD" evidence="4">
    <location>
        <begin position="803"/>
        <end position="990"/>
    </location>
</feature>
<dbReference type="Pfam" id="PF12248">
    <property type="entry name" value="Methyltransf_FA"/>
    <property type="match status" value="1"/>
</dbReference>
<dbReference type="InterPro" id="IPR016187">
    <property type="entry name" value="CTDL_fold"/>
</dbReference>
<proteinExistence type="predicted"/>
<evidence type="ECO:0000259" key="3">
    <source>
        <dbReference type="PROSITE" id="PS50041"/>
    </source>
</evidence>
<dbReference type="PANTHER" id="PTHR11339">
    <property type="entry name" value="EXTRACELLULAR MATRIX GLYCOPROTEIN RELATED"/>
    <property type="match status" value="1"/>
</dbReference>
<name>A0A2G8KFB7_STIJA</name>
<dbReference type="SUPFAM" id="SSF57567">
    <property type="entry name" value="Serine protease inhibitors"/>
    <property type="match status" value="1"/>
</dbReference>
<comment type="caution">
    <text evidence="5">The sequence shown here is derived from an EMBL/GenBank/DDBJ whole genome shotgun (WGS) entry which is preliminary data.</text>
</comment>
<accession>A0A2G8KFB7</accession>
<dbReference type="PROSITE" id="PS00615">
    <property type="entry name" value="C_TYPE_LECTIN_1"/>
    <property type="match status" value="1"/>
</dbReference>
<sequence>MDQMSYGVIPGRQFQFSGGESIDFTEIGPGSDFPYICASLEKNLDADMELVLGQDDTVTGCQALPRFQQRPRPDVVIAEQSPQAIVRGANVNIRFTDIDPYDAMVDTSVVYNVIFSNVSDAIEGGTPLWMLRLFASQNEDGTGKHKELLEQLLDNDQMSHGVTPGGQLQLRSYESIVFTDIGPDSEFPYICASLEKNPDAYMEINFADASTVTGCEALPRFSHQARPVDGLPLSQQVHVVQHNTRISTSRADPSSNVMVATVQYLLRFPPSTYIFAGDNPLWLLELFASQNDDGTGSKKLISPQLLDHEQMYEAVQPRDVISFTASESFKADEIGAGTDLPYICSSLNSHPLANFELINGEDNFITTCKELLLPHSLSQEEEQHAEAPKTAACRIWGDPHLKSFDGYGHSFQNVGEYVAVQTCKDDERTVPTFQLSFETFRRRPSIPVSYIREYTLKYNGEVYALTHPSKVSVNGVTVTLPFTDDNGVRVHYAAPHQILTTDFGLVIRLDNLHNSDVTLTDIFMGKVCGLCGNYDMVRGNECHYRNGTQMQRRNEECKQVFVDEWTDETPDLPYPEHIKDFRPCGEGSTLYDEATTHCGILNDPTGPLASCHPYVSPDIYYNNCVFDLCQLLPSASFLCGSVEAYLYECVQVAGENVQVGDWRNSTTQCEPQCSENMVFESRGSACPPTCADPEGVREDCPFSFLETCECAEGMVLDGTECVPVESCGCKMDNGVYISVGEEFMSSNCSELCTCGEVSGLVCIYPVTCADNAMCGVKGGQRDCYCQKGYVGNGRYQCMDQEYKTCRIYGDPHFLTFDDVFYSFQGGCVYTAVHTCRPLSRGAPPFRIVIKNERLIPEEKYTYITVVQLLFQSKAYRMAYTGRVTVDGIVMDSRLSYSDEETGIEISSNETTLYLRSVFGLEVSISNDNALAIKLPSAYFGKVCGLCGNADGNEENDKMLPNGTLGKKLPFANSWAFGQCVPLDEPIENCEDGSDDYAEAVDLCNEIIRKDGPFAYCHDYQSPLPFFRSCVFDLCGNLPDTELFCASANQYVQACADKGAGTGLDWKKDVPACAPVDCPEGYTPFKRSCYKFWRIKKNFEDSKAFCKGKGGHLVTITSREESDFVSELAGTRRVWIGAERNFSASFQTYNSSGDDSYTFLPDRVPRGIGSIRFSITARSDAYIILSPTMEPDEHTPVYEIAIGVNRRNFIRRCMDCPEEDSEQKYLLGANTEQRFYVNFRDGNVRVGRYTIRNINLHFIDPNPFRVYYVGFKTVGEAGTWKFFDNDFMWLTSERWSYDNYRYGEPSNYDGQENCLETNFDSKIGAWNDHFCNLKKSFVCEI</sequence>
<feature type="domain" description="C-type lectin" evidence="3">
    <location>
        <begin position="1266"/>
        <end position="1339"/>
    </location>
</feature>
<dbReference type="PROSITE" id="PS50041">
    <property type="entry name" value="C_TYPE_LECTIN_2"/>
    <property type="match status" value="2"/>
</dbReference>
<evidence type="ECO:0000259" key="4">
    <source>
        <dbReference type="PROSITE" id="PS51233"/>
    </source>
</evidence>
<dbReference type="InterPro" id="IPR018378">
    <property type="entry name" value="C-type_lectin_CS"/>
</dbReference>
<feature type="domain" description="C-type lectin" evidence="3">
    <location>
        <begin position="1084"/>
        <end position="1136"/>
    </location>
</feature>
<dbReference type="PROSITE" id="PS51233">
    <property type="entry name" value="VWFD"/>
    <property type="match status" value="2"/>
</dbReference>
<dbReference type="Pfam" id="PF01826">
    <property type="entry name" value="TIL"/>
    <property type="match status" value="1"/>
</dbReference>
<gene>
    <name evidence="5" type="ORF">BSL78_16467</name>
</gene>
<organism evidence="5 6">
    <name type="scientific">Stichopus japonicus</name>
    <name type="common">Sea cucumber</name>
    <dbReference type="NCBI Taxonomy" id="307972"/>
    <lineage>
        <taxon>Eukaryota</taxon>
        <taxon>Metazoa</taxon>
        <taxon>Echinodermata</taxon>
        <taxon>Eleutherozoa</taxon>
        <taxon>Echinozoa</taxon>
        <taxon>Holothuroidea</taxon>
        <taxon>Aspidochirotacea</taxon>
        <taxon>Aspidochirotida</taxon>
        <taxon>Stichopodidae</taxon>
        <taxon>Apostichopus</taxon>
    </lineage>
</organism>
<dbReference type="SUPFAM" id="SSF56436">
    <property type="entry name" value="C-type lectin-like"/>
    <property type="match status" value="2"/>
</dbReference>
<protein>
    <submittedName>
        <fullName evidence="5">Putative IgGFc-binding protein</fullName>
    </submittedName>
</protein>
<evidence type="ECO:0000313" key="5">
    <source>
        <dbReference type="EMBL" id="PIK46682.1"/>
    </source>
</evidence>
<dbReference type="SMART" id="SM00034">
    <property type="entry name" value="CLECT"/>
    <property type="match status" value="1"/>
</dbReference>
<dbReference type="InterPro" id="IPR025615">
    <property type="entry name" value="TILa_dom"/>
</dbReference>
<dbReference type="InterPro" id="IPR050780">
    <property type="entry name" value="Mucin_vWF_Thrombospondin_sf"/>
</dbReference>
<dbReference type="STRING" id="307972.A0A2G8KFB7"/>
<dbReference type="InterPro" id="IPR016186">
    <property type="entry name" value="C-type_lectin-like/link_sf"/>
</dbReference>
<evidence type="ECO:0000313" key="6">
    <source>
        <dbReference type="Proteomes" id="UP000230750"/>
    </source>
</evidence>
<dbReference type="Pfam" id="PF00059">
    <property type="entry name" value="Lectin_C"/>
    <property type="match status" value="1"/>
</dbReference>
<dbReference type="Proteomes" id="UP000230750">
    <property type="component" value="Unassembled WGS sequence"/>
</dbReference>
<dbReference type="GO" id="GO:0005615">
    <property type="term" value="C:extracellular space"/>
    <property type="evidence" value="ECO:0007669"/>
    <property type="project" value="TreeGrafter"/>
</dbReference>
<reference evidence="5 6" key="1">
    <citation type="journal article" date="2017" name="PLoS Biol.">
        <title>The sea cucumber genome provides insights into morphological evolution and visceral regeneration.</title>
        <authorList>
            <person name="Zhang X."/>
            <person name="Sun L."/>
            <person name="Yuan J."/>
            <person name="Sun Y."/>
            <person name="Gao Y."/>
            <person name="Zhang L."/>
            <person name="Li S."/>
            <person name="Dai H."/>
            <person name="Hamel J.F."/>
            <person name="Liu C."/>
            <person name="Yu Y."/>
            <person name="Liu S."/>
            <person name="Lin W."/>
            <person name="Guo K."/>
            <person name="Jin S."/>
            <person name="Xu P."/>
            <person name="Storey K.B."/>
            <person name="Huan P."/>
            <person name="Zhang T."/>
            <person name="Zhou Y."/>
            <person name="Zhang J."/>
            <person name="Lin C."/>
            <person name="Li X."/>
            <person name="Xing L."/>
            <person name="Huo D."/>
            <person name="Sun M."/>
            <person name="Wang L."/>
            <person name="Mercier A."/>
            <person name="Li F."/>
            <person name="Yang H."/>
            <person name="Xiang J."/>
        </authorList>
    </citation>
    <scope>NUCLEOTIDE SEQUENCE [LARGE SCALE GENOMIC DNA]</scope>
    <source>
        <strain evidence="5">Shaxun</strain>
        <tissue evidence="5">Muscle</tissue>
    </source>
</reference>
<dbReference type="Pfam" id="PF08742">
    <property type="entry name" value="C8"/>
    <property type="match status" value="2"/>
</dbReference>
<dbReference type="OrthoDB" id="5945029at2759"/>
<dbReference type="InterPro" id="IPR001304">
    <property type="entry name" value="C-type_lectin-like"/>
</dbReference>
<dbReference type="CDD" id="cd19941">
    <property type="entry name" value="TIL"/>
    <property type="match status" value="1"/>
</dbReference>
<dbReference type="InterPro" id="IPR001846">
    <property type="entry name" value="VWF_type-D"/>
</dbReference>
<dbReference type="InterPro" id="IPR014853">
    <property type="entry name" value="VWF/SSPO/ZAN-like_Cys-rich_dom"/>
</dbReference>
<evidence type="ECO:0000256" key="2">
    <source>
        <dbReference type="ARBA" id="ARBA00023180"/>
    </source>
</evidence>
<dbReference type="InterPro" id="IPR022041">
    <property type="entry name" value="Methyltransf_FA"/>
</dbReference>
<dbReference type="InterPro" id="IPR002919">
    <property type="entry name" value="TIL_dom"/>
</dbReference>
<dbReference type="SMART" id="SM00216">
    <property type="entry name" value="VWD"/>
    <property type="match status" value="2"/>
</dbReference>
<dbReference type="Pfam" id="PF00094">
    <property type="entry name" value="VWD"/>
    <property type="match status" value="2"/>
</dbReference>
<keyword evidence="2" id="KW-0325">Glycoprotein</keyword>